<reference evidence="1 2" key="1">
    <citation type="submission" date="2019-03" db="EMBL/GenBank/DDBJ databases">
        <title>Bacillus niacini sp. nov. a Nicotinate-Metabolizing Mesophile Isolated from Soil.</title>
        <authorList>
            <person name="Zhang G."/>
        </authorList>
    </citation>
    <scope>NUCLEOTIDE SEQUENCE [LARGE SCALE GENOMIC DNA]</scope>
    <source>
        <strain evidence="1 2">WN066</strain>
    </source>
</reference>
<comment type="caution">
    <text evidence="1">The sequence shown here is derived from an EMBL/GenBank/DDBJ whole genome shotgun (WGS) entry which is preliminary data.</text>
</comment>
<dbReference type="Pfam" id="PF09388">
    <property type="entry name" value="SpoOE-like"/>
    <property type="match status" value="1"/>
</dbReference>
<protein>
    <submittedName>
        <fullName evidence="1">Spo0E family sporulation regulatory protein-aspartic acid phosphatase</fullName>
    </submittedName>
</protein>
<dbReference type="InterPro" id="IPR018540">
    <property type="entry name" value="Spo0E-like"/>
</dbReference>
<name>A0A4R5VIT9_9BACI</name>
<proteinExistence type="predicted"/>
<dbReference type="GO" id="GO:0043937">
    <property type="term" value="P:regulation of sporulation"/>
    <property type="evidence" value="ECO:0007669"/>
    <property type="project" value="InterPro"/>
</dbReference>
<sequence length="74" mass="8661">MKIYRKERGIMLLKNALELSKGINEDRRIMYDAVQNKGIYDPEVRKISQQLNKKIIALQKMMNEMDPLPGESSH</sequence>
<evidence type="ECO:0000313" key="2">
    <source>
        <dbReference type="Proteomes" id="UP000295132"/>
    </source>
</evidence>
<dbReference type="Proteomes" id="UP000295132">
    <property type="component" value="Unassembled WGS sequence"/>
</dbReference>
<dbReference type="GO" id="GO:0046983">
    <property type="term" value="F:protein dimerization activity"/>
    <property type="evidence" value="ECO:0007669"/>
    <property type="project" value="InterPro"/>
</dbReference>
<dbReference type="AlphaFoldDB" id="A0A4R5VIT9"/>
<dbReference type="InterPro" id="IPR036638">
    <property type="entry name" value="HLH_DNA-bd_sf"/>
</dbReference>
<dbReference type="EMBL" id="SMYO01000023">
    <property type="protein sequence ID" value="TDK56325.1"/>
    <property type="molecule type" value="Genomic_DNA"/>
</dbReference>
<dbReference type="SUPFAM" id="SSF140500">
    <property type="entry name" value="BAS1536-like"/>
    <property type="match status" value="1"/>
</dbReference>
<organism evidence="1 2">
    <name type="scientific">Bacillus salipaludis</name>
    <dbReference type="NCBI Taxonomy" id="2547811"/>
    <lineage>
        <taxon>Bacteria</taxon>
        <taxon>Bacillati</taxon>
        <taxon>Bacillota</taxon>
        <taxon>Bacilli</taxon>
        <taxon>Bacillales</taxon>
        <taxon>Bacillaceae</taxon>
        <taxon>Bacillus</taxon>
    </lineage>
</organism>
<dbReference type="InterPro" id="IPR037208">
    <property type="entry name" value="Spo0E-like_sf"/>
</dbReference>
<dbReference type="Gene3D" id="4.10.280.10">
    <property type="entry name" value="Helix-loop-helix DNA-binding domain"/>
    <property type="match status" value="1"/>
</dbReference>
<evidence type="ECO:0000313" key="1">
    <source>
        <dbReference type="EMBL" id="TDK56325.1"/>
    </source>
</evidence>
<gene>
    <name evidence="1" type="ORF">E2K98_26670</name>
</gene>
<accession>A0A4R5VIT9</accession>